<evidence type="ECO:0000313" key="2">
    <source>
        <dbReference type="EMBL" id="AIE87070.1"/>
    </source>
</evidence>
<organism evidence="2 3">
    <name type="scientific">Fimbriimonas ginsengisoli Gsoil 348</name>
    <dbReference type="NCBI Taxonomy" id="661478"/>
    <lineage>
        <taxon>Bacteria</taxon>
        <taxon>Bacillati</taxon>
        <taxon>Armatimonadota</taxon>
        <taxon>Fimbriimonadia</taxon>
        <taxon>Fimbriimonadales</taxon>
        <taxon>Fimbriimonadaceae</taxon>
        <taxon>Fimbriimonas</taxon>
    </lineage>
</organism>
<protein>
    <submittedName>
        <fullName evidence="2">Uncharacterized protein</fullName>
    </submittedName>
</protein>
<dbReference type="RefSeq" id="WP_025229009.1">
    <property type="nucleotide sequence ID" value="NZ_CP007139.1"/>
</dbReference>
<reference evidence="2 3" key="1">
    <citation type="journal article" date="2014" name="PLoS ONE">
        <title>The first complete genome sequence of the class fimbriimonadia in the phylum armatimonadetes.</title>
        <authorList>
            <person name="Hu Z.Y."/>
            <person name="Wang Y.Z."/>
            <person name="Im W.T."/>
            <person name="Wang S.Y."/>
            <person name="Zhao G.P."/>
            <person name="Zheng H.J."/>
            <person name="Quan Z.X."/>
        </authorList>
    </citation>
    <scope>NUCLEOTIDE SEQUENCE [LARGE SCALE GENOMIC DNA]</scope>
    <source>
        <strain evidence="2">Gsoil 348</strain>
    </source>
</reference>
<keyword evidence="1" id="KW-0812">Transmembrane</keyword>
<keyword evidence="3" id="KW-1185">Reference proteome</keyword>
<keyword evidence="1" id="KW-0472">Membrane</keyword>
<evidence type="ECO:0000256" key="1">
    <source>
        <dbReference type="SAM" id="Phobius"/>
    </source>
</evidence>
<name>A0A068NWF3_FIMGI</name>
<keyword evidence="1" id="KW-1133">Transmembrane helix</keyword>
<sequence length="70" mass="7354">MSSQVRTLGIGAAIGFALWFFIYQLMYSNDANLGAAIQSAEDQGLAVLVLTGATVGALIGAAAHRRPRNF</sequence>
<dbReference type="EMBL" id="CP007139">
    <property type="protein sequence ID" value="AIE87070.1"/>
    <property type="molecule type" value="Genomic_DNA"/>
</dbReference>
<gene>
    <name evidence="2" type="ORF">OP10G_3702</name>
</gene>
<dbReference type="Proteomes" id="UP000027982">
    <property type="component" value="Chromosome"/>
</dbReference>
<accession>A0A068NWF3</accession>
<dbReference type="AlphaFoldDB" id="A0A068NWF3"/>
<proteinExistence type="predicted"/>
<evidence type="ECO:0000313" key="3">
    <source>
        <dbReference type="Proteomes" id="UP000027982"/>
    </source>
</evidence>
<dbReference type="STRING" id="661478.OP10G_3702"/>
<dbReference type="KEGG" id="fgi:OP10G_3702"/>
<feature type="transmembrane region" description="Helical" evidence="1">
    <location>
        <begin position="45"/>
        <end position="63"/>
    </location>
</feature>
<dbReference type="HOGENOM" id="CLU_2751900_0_0_0"/>
<feature type="transmembrane region" description="Helical" evidence="1">
    <location>
        <begin position="7"/>
        <end position="25"/>
    </location>
</feature>